<keyword evidence="8" id="KW-1185">Reference proteome</keyword>
<dbReference type="OrthoDB" id="5086500at2759"/>
<dbReference type="GO" id="GO:0005739">
    <property type="term" value="C:mitochondrion"/>
    <property type="evidence" value="ECO:0007669"/>
    <property type="project" value="UniProtKB-SubCell"/>
</dbReference>
<protein>
    <recommendedName>
        <fullName evidence="9">DUF676 domain-containing protein</fullName>
    </recommendedName>
</protein>
<keyword evidence="6" id="KW-0472">Membrane</keyword>
<evidence type="ECO:0000256" key="3">
    <source>
        <dbReference type="ARBA" id="ARBA00004370"/>
    </source>
</evidence>
<accession>A0A0N8H8Y1</accession>
<keyword evidence="4" id="KW-0256">Endoplasmic reticulum</keyword>
<dbReference type="PANTHER" id="PTHR48182:SF2">
    <property type="entry name" value="PROTEIN SERAC1"/>
    <property type="match status" value="1"/>
</dbReference>
<proteinExistence type="predicted"/>
<keyword evidence="5" id="KW-0496">Mitochondrion</keyword>
<evidence type="ECO:0008006" key="9">
    <source>
        <dbReference type="Google" id="ProtNLM"/>
    </source>
</evidence>
<evidence type="ECO:0000256" key="4">
    <source>
        <dbReference type="ARBA" id="ARBA00022824"/>
    </source>
</evidence>
<reference evidence="7 8" key="1">
    <citation type="submission" date="2015-09" db="EMBL/GenBank/DDBJ databases">
        <title>Draft genome of a European isolate of the apple canker pathogen Neonectria ditissima.</title>
        <authorList>
            <person name="Gomez-Cortecero A."/>
            <person name="Harrison R.J."/>
            <person name="Armitage A.D."/>
        </authorList>
    </citation>
    <scope>NUCLEOTIDE SEQUENCE [LARGE SCALE GENOMIC DNA]</scope>
    <source>
        <strain evidence="7 8">R09/05</strain>
    </source>
</reference>
<gene>
    <name evidence="7" type="ORF">AK830_g682</name>
</gene>
<dbReference type="AlphaFoldDB" id="A0A0N8H8Y1"/>
<comment type="caution">
    <text evidence="7">The sequence shown here is derived from an EMBL/GenBank/DDBJ whole genome shotgun (WGS) entry which is preliminary data.</text>
</comment>
<dbReference type="Gene3D" id="3.40.50.1820">
    <property type="entry name" value="alpha/beta hydrolase"/>
    <property type="match status" value="1"/>
</dbReference>
<dbReference type="InterPro" id="IPR052374">
    <property type="entry name" value="SERAC1"/>
</dbReference>
<dbReference type="STRING" id="78410.A0A0N8H8Y1"/>
<sequence length="479" mass="53383">MFRPLHPADALRDTNREVNVILVPGVGTPALPAWQNETGRWLENLARDCSDRVQIWTYEYTAVAADRPLIQQLAQEAEKLLDALNKLCTGREAYFMLQHGAASSPPTSMKRRRKPLFFICHSLGGVILKCALSLTKDHIFRHLDVIEAISGFVFLGTPHLPLTIEASPNILELILRSHQKSLPPRNALTVDDNVILAKFCHDFGLLGIQVPIVSAYETVESRVYQGMFAKYRKPRQVPIIFKERCVIGSRNEVIVGVSQDHNSICKVQVGEALYYAIENALQLVLKDAPDLIYGKFHTSSRDAHEMGTVRSQTTDDTRSQAILKTAMKGVPLEVSQSHCSSKDAIFGSSSGCSQGSGNPITTFELQNRNPRLPCFYMTYPQPFTAVFLVLHISLVQAKWLVALERNNVEDTHFIPGVLQLLAKVFCKILPGHLKELFHGSKKPTRSAVSKIQVEETPFDTGRVKYGDFVGVILSQLAKV</sequence>
<dbReference type="EMBL" id="LKCW01000004">
    <property type="protein sequence ID" value="KPM45836.1"/>
    <property type="molecule type" value="Genomic_DNA"/>
</dbReference>
<dbReference type="Proteomes" id="UP000050424">
    <property type="component" value="Unassembled WGS sequence"/>
</dbReference>
<dbReference type="GO" id="GO:0016020">
    <property type="term" value="C:membrane"/>
    <property type="evidence" value="ECO:0007669"/>
    <property type="project" value="UniProtKB-SubCell"/>
</dbReference>
<evidence type="ECO:0000313" key="7">
    <source>
        <dbReference type="EMBL" id="KPM45836.1"/>
    </source>
</evidence>
<evidence type="ECO:0000256" key="2">
    <source>
        <dbReference type="ARBA" id="ARBA00004240"/>
    </source>
</evidence>
<evidence type="ECO:0000256" key="1">
    <source>
        <dbReference type="ARBA" id="ARBA00004173"/>
    </source>
</evidence>
<evidence type="ECO:0000256" key="5">
    <source>
        <dbReference type="ARBA" id="ARBA00023128"/>
    </source>
</evidence>
<dbReference type="InterPro" id="IPR029058">
    <property type="entry name" value="AB_hydrolase_fold"/>
</dbReference>
<organism evidence="7 8">
    <name type="scientific">Neonectria ditissima</name>
    <dbReference type="NCBI Taxonomy" id="78410"/>
    <lineage>
        <taxon>Eukaryota</taxon>
        <taxon>Fungi</taxon>
        <taxon>Dikarya</taxon>
        <taxon>Ascomycota</taxon>
        <taxon>Pezizomycotina</taxon>
        <taxon>Sordariomycetes</taxon>
        <taxon>Hypocreomycetidae</taxon>
        <taxon>Hypocreales</taxon>
        <taxon>Nectriaceae</taxon>
        <taxon>Neonectria</taxon>
    </lineage>
</organism>
<evidence type="ECO:0000256" key="6">
    <source>
        <dbReference type="ARBA" id="ARBA00023136"/>
    </source>
</evidence>
<dbReference type="GO" id="GO:0005783">
    <property type="term" value="C:endoplasmic reticulum"/>
    <property type="evidence" value="ECO:0007669"/>
    <property type="project" value="UniProtKB-SubCell"/>
</dbReference>
<dbReference type="SUPFAM" id="SSF53474">
    <property type="entry name" value="alpha/beta-Hydrolases"/>
    <property type="match status" value="1"/>
</dbReference>
<name>A0A0N8H8Y1_9HYPO</name>
<evidence type="ECO:0000313" key="8">
    <source>
        <dbReference type="Proteomes" id="UP000050424"/>
    </source>
</evidence>
<dbReference type="PANTHER" id="PTHR48182">
    <property type="entry name" value="PROTEIN SERAC1"/>
    <property type="match status" value="1"/>
</dbReference>
<comment type="subcellular location">
    <subcellularLocation>
        <location evidence="2">Endoplasmic reticulum</location>
    </subcellularLocation>
    <subcellularLocation>
        <location evidence="3">Membrane</location>
    </subcellularLocation>
    <subcellularLocation>
        <location evidence="1">Mitochondrion</location>
    </subcellularLocation>
</comment>